<evidence type="ECO:0000259" key="2">
    <source>
        <dbReference type="Pfam" id="PF03795"/>
    </source>
</evidence>
<keyword evidence="4" id="KW-1185">Reference proteome</keyword>
<dbReference type="PANTHER" id="PTHR35174:SF3">
    <property type="entry name" value="BLL7171 PROTEIN"/>
    <property type="match status" value="1"/>
</dbReference>
<dbReference type="Pfam" id="PF03795">
    <property type="entry name" value="YCII"/>
    <property type="match status" value="1"/>
</dbReference>
<dbReference type="PANTHER" id="PTHR35174">
    <property type="entry name" value="BLL7171 PROTEIN-RELATED"/>
    <property type="match status" value="1"/>
</dbReference>
<feature type="domain" description="YCII-related" evidence="2">
    <location>
        <begin position="6"/>
        <end position="115"/>
    </location>
</feature>
<proteinExistence type="inferred from homology"/>
<dbReference type="SUPFAM" id="SSF54909">
    <property type="entry name" value="Dimeric alpha+beta barrel"/>
    <property type="match status" value="1"/>
</dbReference>
<accession>A0ABS7QFQ7</accession>
<name>A0ABS7QFQ7_9ACTN</name>
<evidence type="ECO:0000313" key="4">
    <source>
        <dbReference type="Proteomes" id="UP000778578"/>
    </source>
</evidence>
<reference evidence="3 4" key="1">
    <citation type="submission" date="2021-08" db="EMBL/GenBank/DDBJ databases">
        <title>WGS of actinomycetes from Thailand.</title>
        <authorList>
            <person name="Thawai C."/>
        </authorList>
    </citation>
    <scope>NUCLEOTIDE SEQUENCE [LARGE SCALE GENOMIC DNA]</scope>
    <source>
        <strain evidence="3 4">PLK6-54</strain>
    </source>
</reference>
<protein>
    <submittedName>
        <fullName evidence="3">YciI family protein</fullName>
    </submittedName>
</protein>
<dbReference type="InterPro" id="IPR011008">
    <property type="entry name" value="Dimeric_a/b-barrel"/>
</dbReference>
<sequence length="121" mass="12915">MDAMAKFLILIYGDEQRWNAMSPQERTEIDEGHRAFQQRAGAAVLAAGELEETATATSLRAGSGGRPAITDGPFLETKEVLGGFYVIQARDLDEAIALAGGLAEVAHDHSGVEVRPLVQHG</sequence>
<evidence type="ECO:0000313" key="3">
    <source>
        <dbReference type="EMBL" id="MBY8881996.1"/>
    </source>
</evidence>
<evidence type="ECO:0000256" key="1">
    <source>
        <dbReference type="ARBA" id="ARBA00007689"/>
    </source>
</evidence>
<organism evidence="3 4">
    <name type="scientific">Actinacidiphila acidipaludis</name>
    <dbReference type="NCBI Taxonomy" id="2873382"/>
    <lineage>
        <taxon>Bacteria</taxon>
        <taxon>Bacillati</taxon>
        <taxon>Actinomycetota</taxon>
        <taxon>Actinomycetes</taxon>
        <taxon>Kitasatosporales</taxon>
        <taxon>Streptomycetaceae</taxon>
        <taxon>Actinacidiphila</taxon>
    </lineage>
</organism>
<dbReference type="Gene3D" id="3.30.70.1060">
    <property type="entry name" value="Dimeric alpha+beta barrel"/>
    <property type="match status" value="1"/>
</dbReference>
<gene>
    <name evidence="3" type="ORF">K7862_30825</name>
</gene>
<dbReference type="EMBL" id="JAINZZ010000060">
    <property type="protein sequence ID" value="MBY8881996.1"/>
    <property type="molecule type" value="Genomic_DNA"/>
</dbReference>
<dbReference type="Proteomes" id="UP000778578">
    <property type="component" value="Unassembled WGS sequence"/>
</dbReference>
<comment type="similarity">
    <text evidence="1">Belongs to the YciI family.</text>
</comment>
<dbReference type="InterPro" id="IPR005545">
    <property type="entry name" value="YCII"/>
</dbReference>
<comment type="caution">
    <text evidence="3">The sequence shown here is derived from an EMBL/GenBank/DDBJ whole genome shotgun (WGS) entry which is preliminary data.</text>
</comment>